<dbReference type="SUPFAM" id="SSF103473">
    <property type="entry name" value="MFS general substrate transporter"/>
    <property type="match status" value="1"/>
</dbReference>
<feature type="transmembrane region" description="Helical" evidence="8">
    <location>
        <begin position="103"/>
        <end position="124"/>
    </location>
</feature>
<feature type="transmembrane region" description="Helical" evidence="8">
    <location>
        <begin position="195"/>
        <end position="214"/>
    </location>
</feature>
<keyword evidence="5 8" id="KW-1133">Transmembrane helix</keyword>
<dbReference type="Pfam" id="PF00083">
    <property type="entry name" value="Sugar_tr"/>
    <property type="match status" value="1"/>
</dbReference>
<dbReference type="PANTHER" id="PTHR48022:SF3">
    <property type="entry name" value="HEXOSE TRANSPORTER PROTEIN (AFU_ORTHOLOGUE AFUA_8G04480)-RELATED"/>
    <property type="match status" value="1"/>
</dbReference>
<dbReference type="InterPro" id="IPR003663">
    <property type="entry name" value="Sugar/inositol_transpt"/>
</dbReference>
<evidence type="ECO:0000256" key="6">
    <source>
        <dbReference type="ARBA" id="ARBA00023136"/>
    </source>
</evidence>
<dbReference type="VEuPathDB" id="FungiDB:M747DRAFT_350148"/>
<proteinExistence type="inferred from homology"/>
<evidence type="ECO:0000256" key="5">
    <source>
        <dbReference type="ARBA" id="ARBA00022989"/>
    </source>
</evidence>
<evidence type="ECO:0000256" key="3">
    <source>
        <dbReference type="ARBA" id="ARBA00022448"/>
    </source>
</evidence>
<dbReference type="InterPro" id="IPR005828">
    <property type="entry name" value="MFS_sugar_transport-like"/>
</dbReference>
<dbReference type="PANTHER" id="PTHR48022">
    <property type="entry name" value="PLASTIDIC GLUCOSE TRANSPORTER 4"/>
    <property type="match status" value="1"/>
</dbReference>
<feature type="transmembrane region" description="Helical" evidence="8">
    <location>
        <begin position="162"/>
        <end position="183"/>
    </location>
</feature>
<feature type="transmembrane region" description="Helical" evidence="8">
    <location>
        <begin position="380"/>
        <end position="399"/>
    </location>
</feature>
<dbReference type="AlphaFoldDB" id="A0A370BYS5"/>
<feature type="transmembrane region" description="Helical" evidence="8">
    <location>
        <begin position="450"/>
        <end position="469"/>
    </location>
</feature>
<organism evidence="10 11">
    <name type="scientific">Aspergillus niger ATCC 13496</name>
    <dbReference type="NCBI Taxonomy" id="1353008"/>
    <lineage>
        <taxon>Eukaryota</taxon>
        <taxon>Fungi</taxon>
        <taxon>Dikarya</taxon>
        <taxon>Ascomycota</taxon>
        <taxon>Pezizomycotina</taxon>
        <taxon>Eurotiomycetes</taxon>
        <taxon>Eurotiomycetidae</taxon>
        <taxon>Eurotiales</taxon>
        <taxon>Aspergillaceae</taxon>
        <taxon>Aspergillus</taxon>
        <taxon>Aspergillus subgen. Circumdati</taxon>
    </lineage>
</organism>
<evidence type="ECO:0000256" key="1">
    <source>
        <dbReference type="ARBA" id="ARBA00004141"/>
    </source>
</evidence>
<protein>
    <recommendedName>
        <fullName evidence="9">Major facilitator superfamily (MFS) profile domain-containing protein</fullName>
    </recommendedName>
</protein>
<name>A0A370BYS5_ASPNG</name>
<evidence type="ECO:0000313" key="10">
    <source>
        <dbReference type="EMBL" id="RDH20885.1"/>
    </source>
</evidence>
<feature type="transmembrane region" description="Helical" evidence="8">
    <location>
        <begin position="350"/>
        <end position="374"/>
    </location>
</feature>
<dbReference type="PROSITE" id="PS50850">
    <property type="entry name" value="MFS"/>
    <property type="match status" value="1"/>
</dbReference>
<feature type="transmembrane region" description="Helical" evidence="8">
    <location>
        <begin position="420"/>
        <end position="438"/>
    </location>
</feature>
<evidence type="ECO:0000256" key="8">
    <source>
        <dbReference type="SAM" id="Phobius"/>
    </source>
</evidence>
<dbReference type="EMBL" id="KZ851912">
    <property type="protein sequence ID" value="RDH20885.1"/>
    <property type="molecule type" value="Genomic_DNA"/>
</dbReference>
<keyword evidence="3 7" id="KW-0813">Transport</keyword>
<evidence type="ECO:0000256" key="4">
    <source>
        <dbReference type="ARBA" id="ARBA00022692"/>
    </source>
</evidence>
<dbReference type="InterPro" id="IPR020846">
    <property type="entry name" value="MFS_dom"/>
</dbReference>
<feature type="transmembrane region" description="Helical" evidence="8">
    <location>
        <begin position="130"/>
        <end position="150"/>
    </location>
</feature>
<sequence length="578" mass="63332">MNTPVTPKFGDQELASVLPAVTWWRSPHLRKVNLFMVILSLFSSPGGFDGSLVNGLQAMPEWVNFMEKPSSTWLGFINAVYWIGALISTPVAAWTCNRYGRRVGVWVGVIFLISGTTMGTAASSANVFTASRAVIGCGMGWVSNAAPILLSEIAYPAHRGVFGALYMVGYYLGAAVAAWVTFATQAYDGPWAWKLPVLLQLLLPLIAVPGLAFIPESPRWLISRGRIEKARRILAELHTGGDTTSPLIAYEVQNIQEIIRAEYNAAASAGSMSVIKSPGNRHRLFITITLGVFAQFSGNGVVSYYLTVILRSVGVTQTRDQLLISACLQVWNVLFAAVGASLVDQIGRRILFITSASIMLTAFILISGLSGAFATSGNGPVGIAVIPFLFIYFLGYDIALTPMFTAYTCEIWPFGLRSRGLSIVWLSAMGCTVFNTFVNPIALSAIHWKYYFVFVAVLIGYWFTAYFFYPETRGYSLEHIAGIFDGKDAKVKQGIEEKTKPMAGPVATESEDVHGNGVRLEHLYETSRSYLKKRSLFASSRTYELHHLFGNPILTATQYSVISSPSSKPLTNPRNLCY</sequence>
<dbReference type="NCBIfam" id="TIGR00879">
    <property type="entry name" value="SP"/>
    <property type="match status" value="1"/>
</dbReference>
<dbReference type="GO" id="GO:0005351">
    <property type="term" value="F:carbohydrate:proton symporter activity"/>
    <property type="evidence" value="ECO:0007669"/>
    <property type="project" value="TreeGrafter"/>
</dbReference>
<dbReference type="Gene3D" id="1.20.1250.20">
    <property type="entry name" value="MFS general substrate transporter like domains"/>
    <property type="match status" value="1"/>
</dbReference>
<dbReference type="InterPro" id="IPR036259">
    <property type="entry name" value="MFS_trans_sf"/>
</dbReference>
<evidence type="ECO:0000313" key="11">
    <source>
        <dbReference type="Proteomes" id="UP000253845"/>
    </source>
</evidence>
<reference evidence="10 11" key="1">
    <citation type="submission" date="2018-07" db="EMBL/GenBank/DDBJ databases">
        <title>Section-level genome sequencing of Aspergillus section Nigri to investigate inter- and intra-species variation.</title>
        <authorList>
            <consortium name="DOE Joint Genome Institute"/>
            <person name="Vesth T.C."/>
            <person name="Nybo J.L."/>
            <person name="Theobald S."/>
            <person name="Frisvad J.C."/>
            <person name="Larsen T.O."/>
            <person name="Nielsen K.F."/>
            <person name="Hoof J.B."/>
            <person name="Brandl J."/>
            <person name="Salamov A."/>
            <person name="Riley R."/>
            <person name="Gladden J.M."/>
            <person name="Phatale P."/>
            <person name="Nielsen M.T."/>
            <person name="Lyhne E.K."/>
            <person name="Kogle M.E."/>
            <person name="Strasser K."/>
            <person name="McDonnell E."/>
            <person name="Barry K."/>
            <person name="Clum A."/>
            <person name="Chen C."/>
            <person name="Nolan M."/>
            <person name="Sandor L."/>
            <person name="Kuo A."/>
            <person name="Lipzen A."/>
            <person name="Hainaut M."/>
            <person name="Drula E."/>
            <person name="Tsang A."/>
            <person name="Magnuson J.K."/>
            <person name="Henrissat B."/>
            <person name="Wiebenga A."/>
            <person name="Simmons B.A."/>
            <person name="Makela M.R."/>
            <person name="De vries R.P."/>
            <person name="Grigoriev I.V."/>
            <person name="Mortensen U.H."/>
            <person name="Baker S.E."/>
            <person name="Andersen M.R."/>
        </authorList>
    </citation>
    <scope>NUCLEOTIDE SEQUENCE [LARGE SCALE GENOMIC DNA]</scope>
    <source>
        <strain evidence="10 11">ATCC 13496</strain>
    </source>
</reference>
<gene>
    <name evidence="10" type="ORF">M747DRAFT_350148</name>
</gene>
<dbReference type="FunFam" id="1.20.1250.20:FF:000134">
    <property type="entry name" value="MFS sugar transporter protein"/>
    <property type="match status" value="1"/>
</dbReference>
<dbReference type="Proteomes" id="UP000253845">
    <property type="component" value="Unassembled WGS sequence"/>
</dbReference>
<feature type="transmembrane region" description="Helical" evidence="8">
    <location>
        <begin position="32"/>
        <end position="53"/>
    </location>
</feature>
<evidence type="ECO:0000256" key="7">
    <source>
        <dbReference type="RuleBase" id="RU003346"/>
    </source>
</evidence>
<evidence type="ECO:0000259" key="9">
    <source>
        <dbReference type="PROSITE" id="PS50850"/>
    </source>
</evidence>
<comment type="subcellular location">
    <subcellularLocation>
        <location evidence="1">Membrane</location>
        <topology evidence="1">Multi-pass membrane protein</topology>
    </subcellularLocation>
</comment>
<feature type="transmembrane region" description="Helical" evidence="8">
    <location>
        <begin position="284"/>
        <end position="310"/>
    </location>
</feature>
<feature type="domain" description="Major facilitator superfamily (MFS) profile" evidence="9">
    <location>
        <begin position="35"/>
        <end position="473"/>
    </location>
</feature>
<keyword evidence="4 8" id="KW-0812">Transmembrane</keyword>
<dbReference type="GO" id="GO:0016020">
    <property type="term" value="C:membrane"/>
    <property type="evidence" value="ECO:0007669"/>
    <property type="project" value="UniProtKB-SubCell"/>
</dbReference>
<feature type="transmembrane region" description="Helical" evidence="8">
    <location>
        <begin position="322"/>
        <end position="343"/>
    </location>
</feature>
<feature type="transmembrane region" description="Helical" evidence="8">
    <location>
        <begin position="73"/>
        <end position="96"/>
    </location>
</feature>
<evidence type="ECO:0000256" key="2">
    <source>
        <dbReference type="ARBA" id="ARBA00010992"/>
    </source>
</evidence>
<dbReference type="InterPro" id="IPR050360">
    <property type="entry name" value="MFS_Sugar_Transporters"/>
</dbReference>
<comment type="similarity">
    <text evidence="2 7">Belongs to the major facilitator superfamily. Sugar transporter (TC 2.A.1.1) family.</text>
</comment>
<keyword evidence="6 8" id="KW-0472">Membrane</keyword>
<accession>A0A370BYS5</accession>